<proteinExistence type="predicted"/>
<feature type="non-terminal residue" evidence="2">
    <location>
        <position position="247"/>
    </location>
</feature>
<gene>
    <name evidence="2" type="ORF">METZ01_LOCUS469464</name>
</gene>
<dbReference type="GO" id="GO:0006260">
    <property type="term" value="P:DNA replication"/>
    <property type="evidence" value="ECO:0007669"/>
    <property type="project" value="InterPro"/>
</dbReference>
<dbReference type="InterPro" id="IPR056172">
    <property type="entry name" value="PolC_DP2_cat_dom"/>
</dbReference>
<dbReference type="GO" id="GO:0003887">
    <property type="term" value="F:DNA-directed DNA polymerase activity"/>
    <property type="evidence" value="ECO:0007669"/>
    <property type="project" value="InterPro"/>
</dbReference>
<evidence type="ECO:0000259" key="1">
    <source>
        <dbReference type="Pfam" id="PF24846"/>
    </source>
</evidence>
<sequence length="247" mass="27771">FPVGFRVGNKRFMREAAAKNARIEVGLREDSDTGTTTWKRFLKNPDGSFRKTKFVELKEQDIEFQKLWEDSLKRADVLGTPEVKGVKGMTSVEKTPEAMLKGVLRYKHGVSVFRDGTLRWDMVDITMTHFRPCEIGMTISAAHKLGYTHDVFGEPLNDANQTCELRVQDVVLPQNCADNLVKATKFLDDLLVRQYGEDPYYNVESPEDLIGHLGMGIAPHTSGAIVCRIIGFAPVKGHYGHPFFHAA</sequence>
<dbReference type="InterPro" id="IPR004475">
    <property type="entry name" value="PolC_DP2"/>
</dbReference>
<evidence type="ECO:0000313" key="2">
    <source>
        <dbReference type="EMBL" id="SVE16610.1"/>
    </source>
</evidence>
<dbReference type="GO" id="GO:0003677">
    <property type="term" value="F:DNA binding"/>
    <property type="evidence" value="ECO:0007669"/>
    <property type="project" value="InterPro"/>
</dbReference>
<dbReference type="PANTHER" id="PTHR42210">
    <property type="entry name" value="DNA POLYMERASE II LARGE SUBUNIT"/>
    <property type="match status" value="1"/>
</dbReference>
<reference evidence="2" key="1">
    <citation type="submission" date="2018-05" db="EMBL/GenBank/DDBJ databases">
        <authorList>
            <person name="Lanie J.A."/>
            <person name="Ng W.-L."/>
            <person name="Kazmierczak K.M."/>
            <person name="Andrzejewski T.M."/>
            <person name="Davidsen T.M."/>
            <person name="Wayne K.J."/>
            <person name="Tettelin H."/>
            <person name="Glass J.I."/>
            <person name="Rusch D."/>
            <person name="Podicherti R."/>
            <person name="Tsui H.-C.T."/>
            <person name="Winkler M.E."/>
        </authorList>
    </citation>
    <scope>NUCLEOTIDE SEQUENCE</scope>
</reference>
<feature type="domain" description="DNA polymerase II large subunit DP2 catalytic" evidence="1">
    <location>
        <begin position="81"/>
        <end position="247"/>
    </location>
</feature>
<dbReference type="Pfam" id="PF24846">
    <property type="entry name" value="PolC_DP2_cat"/>
    <property type="match status" value="1"/>
</dbReference>
<organism evidence="2">
    <name type="scientific">marine metagenome</name>
    <dbReference type="NCBI Taxonomy" id="408172"/>
    <lineage>
        <taxon>unclassified sequences</taxon>
        <taxon>metagenomes</taxon>
        <taxon>ecological metagenomes</taxon>
    </lineage>
</organism>
<accession>A0A383B9Z6</accession>
<name>A0A383B9Z6_9ZZZZ</name>
<feature type="non-terminal residue" evidence="2">
    <location>
        <position position="1"/>
    </location>
</feature>
<protein>
    <recommendedName>
        <fullName evidence="1">DNA polymerase II large subunit DP2 catalytic domain-containing protein</fullName>
    </recommendedName>
</protein>
<dbReference type="EMBL" id="UINC01198588">
    <property type="protein sequence ID" value="SVE16610.1"/>
    <property type="molecule type" value="Genomic_DNA"/>
</dbReference>
<dbReference type="AlphaFoldDB" id="A0A383B9Z6"/>
<dbReference type="PANTHER" id="PTHR42210:SF1">
    <property type="entry name" value="DNA POLYMERASE II LARGE SUBUNIT"/>
    <property type="match status" value="1"/>
</dbReference>